<evidence type="ECO:0000256" key="1">
    <source>
        <dbReference type="SAM" id="Phobius"/>
    </source>
</evidence>
<feature type="transmembrane region" description="Helical" evidence="1">
    <location>
        <begin position="31"/>
        <end position="52"/>
    </location>
</feature>
<sequence>MKEIVRYILETVVCSGILYGAYLLFLRNRTGYLAARLCLTGSLLAAALIPLLRIPVWPGKVIYATAGTPAETTFTAPSVSAAAFDYEAAIWIVYGCG</sequence>
<protein>
    <submittedName>
        <fullName evidence="2">Uncharacterized protein</fullName>
    </submittedName>
</protein>
<proteinExistence type="predicted"/>
<keyword evidence="1" id="KW-0472">Membrane</keyword>
<comment type="caution">
    <text evidence="2">The sequence shown here is derived from an EMBL/GenBank/DDBJ whole genome shotgun (WGS) entry which is preliminary data.</text>
</comment>
<organism evidence="2">
    <name type="scientific">human gut metagenome</name>
    <dbReference type="NCBI Taxonomy" id="408170"/>
    <lineage>
        <taxon>unclassified sequences</taxon>
        <taxon>metagenomes</taxon>
        <taxon>organismal metagenomes</taxon>
    </lineage>
</organism>
<feature type="transmembrane region" description="Helical" evidence="1">
    <location>
        <begin position="7"/>
        <end position="25"/>
    </location>
</feature>
<dbReference type="EMBL" id="AJWY01008233">
    <property type="protein sequence ID" value="EKC61794.1"/>
    <property type="molecule type" value="Genomic_DNA"/>
</dbReference>
<evidence type="ECO:0000313" key="2">
    <source>
        <dbReference type="EMBL" id="EKC61794.1"/>
    </source>
</evidence>
<reference evidence="2" key="1">
    <citation type="journal article" date="2013" name="Environ. Microbiol.">
        <title>Microbiota from the distal guts of lean and obese adolescents exhibit partial functional redundancy besides clear differences in community structure.</title>
        <authorList>
            <person name="Ferrer M."/>
            <person name="Ruiz A."/>
            <person name="Lanza F."/>
            <person name="Haange S.B."/>
            <person name="Oberbach A."/>
            <person name="Till H."/>
            <person name="Bargiela R."/>
            <person name="Campoy C."/>
            <person name="Segura M.T."/>
            <person name="Richter M."/>
            <person name="von Bergen M."/>
            <person name="Seifert J."/>
            <person name="Suarez A."/>
        </authorList>
    </citation>
    <scope>NUCLEOTIDE SEQUENCE</scope>
</reference>
<gene>
    <name evidence="2" type="ORF">LEA_12170</name>
</gene>
<keyword evidence="1" id="KW-1133">Transmembrane helix</keyword>
<accession>K1T2A4</accession>
<feature type="non-terminal residue" evidence="2">
    <location>
        <position position="97"/>
    </location>
</feature>
<dbReference type="AlphaFoldDB" id="K1T2A4"/>
<keyword evidence="1" id="KW-0812">Transmembrane</keyword>
<name>K1T2A4_9ZZZZ</name>